<sequence length="133" mass="14489">MRTLLAQLLLTNSHAKLRYWGAMVLYLLILILGSIPGARSDIGNVASGLILHSCAYAGLAFLVFTGGSGTPAWRAGKALLTIMLMGALDEYIQSFFPYRHGTVSDWLVDCNAALLTSLLMWALWSRYKVLPAA</sequence>
<feature type="transmembrane region" description="Helical" evidence="1">
    <location>
        <begin position="106"/>
        <end position="124"/>
    </location>
</feature>
<evidence type="ECO:0000313" key="3">
    <source>
        <dbReference type="Proteomes" id="UP000199470"/>
    </source>
</evidence>
<evidence type="ECO:0000256" key="1">
    <source>
        <dbReference type="SAM" id="Phobius"/>
    </source>
</evidence>
<keyword evidence="1" id="KW-0472">Membrane</keyword>
<accession>A0A1I4LZF0</accession>
<keyword evidence="1" id="KW-1133">Transmembrane helix</keyword>
<dbReference type="OrthoDB" id="8665993at2"/>
<dbReference type="EMBL" id="FOTW01000010">
    <property type="protein sequence ID" value="SFL96195.1"/>
    <property type="molecule type" value="Genomic_DNA"/>
</dbReference>
<dbReference type="Proteomes" id="UP000199470">
    <property type="component" value="Unassembled WGS sequence"/>
</dbReference>
<keyword evidence="3" id="KW-1185">Reference proteome</keyword>
<name>A0A1I4LZF0_9BURK</name>
<protein>
    <submittedName>
        <fullName evidence="2">VanZ like family protein</fullName>
    </submittedName>
</protein>
<proteinExistence type="predicted"/>
<dbReference type="NCBIfam" id="NF037970">
    <property type="entry name" value="vanZ_1"/>
    <property type="match status" value="1"/>
</dbReference>
<dbReference type="RefSeq" id="WP_093387387.1">
    <property type="nucleotide sequence ID" value="NZ_FOTW01000010.1"/>
</dbReference>
<gene>
    <name evidence="2" type="ORF">SAMN02982985_02135</name>
</gene>
<organism evidence="2 3">
    <name type="scientific">Rugamonas rubra</name>
    <dbReference type="NCBI Taxonomy" id="758825"/>
    <lineage>
        <taxon>Bacteria</taxon>
        <taxon>Pseudomonadati</taxon>
        <taxon>Pseudomonadota</taxon>
        <taxon>Betaproteobacteria</taxon>
        <taxon>Burkholderiales</taxon>
        <taxon>Oxalobacteraceae</taxon>
        <taxon>Telluria group</taxon>
        <taxon>Rugamonas</taxon>
    </lineage>
</organism>
<feature type="transmembrane region" description="Helical" evidence="1">
    <location>
        <begin position="45"/>
        <end position="64"/>
    </location>
</feature>
<feature type="transmembrane region" description="Helical" evidence="1">
    <location>
        <begin position="20"/>
        <end position="38"/>
    </location>
</feature>
<keyword evidence="1" id="KW-0812">Transmembrane</keyword>
<dbReference type="AlphaFoldDB" id="A0A1I4LZF0"/>
<reference evidence="2 3" key="1">
    <citation type="submission" date="2016-10" db="EMBL/GenBank/DDBJ databases">
        <authorList>
            <person name="de Groot N.N."/>
        </authorList>
    </citation>
    <scope>NUCLEOTIDE SEQUENCE [LARGE SCALE GENOMIC DNA]</scope>
    <source>
        <strain evidence="2 3">ATCC 43154</strain>
    </source>
</reference>
<evidence type="ECO:0000313" key="2">
    <source>
        <dbReference type="EMBL" id="SFL96195.1"/>
    </source>
</evidence>